<dbReference type="SMART" id="SM00387">
    <property type="entry name" value="HATPase_c"/>
    <property type="match status" value="1"/>
</dbReference>
<feature type="transmembrane region" description="Helical" evidence="6">
    <location>
        <begin position="6"/>
        <end position="26"/>
    </location>
</feature>
<dbReference type="EMBL" id="VCYH01000001">
    <property type="protein sequence ID" value="MDN7023629.1"/>
    <property type="molecule type" value="Genomic_DNA"/>
</dbReference>
<dbReference type="InterPro" id="IPR035965">
    <property type="entry name" value="PAS-like_dom_sf"/>
</dbReference>
<keyword evidence="3" id="KW-0597">Phosphoprotein</keyword>
<dbReference type="Pfam" id="PF02518">
    <property type="entry name" value="HATPase_c"/>
    <property type="match status" value="1"/>
</dbReference>
<dbReference type="InterPro" id="IPR052162">
    <property type="entry name" value="Sensor_kinase/Photoreceptor"/>
</dbReference>
<keyword evidence="10" id="KW-1185">Reference proteome</keyword>
<dbReference type="PANTHER" id="PTHR43304">
    <property type="entry name" value="PHYTOCHROME-LIKE PROTEIN CPH1"/>
    <property type="match status" value="1"/>
</dbReference>
<comment type="catalytic activity">
    <reaction evidence="1">
        <text>ATP + protein L-histidine = ADP + protein N-phospho-L-histidine.</text>
        <dbReference type="EC" id="2.7.13.3"/>
    </reaction>
</comment>
<feature type="transmembrane region" description="Helical" evidence="6">
    <location>
        <begin position="148"/>
        <end position="168"/>
    </location>
</feature>
<name>A0ABT8M6W4_9EURY</name>
<dbReference type="InterPro" id="IPR003594">
    <property type="entry name" value="HATPase_dom"/>
</dbReference>
<organism evidence="9 10">
    <name type="scientific">Methanoculleus frigidifontis</name>
    <dbReference type="NCBI Taxonomy" id="2584085"/>
    <lineage>
        <taxon>Archaea</taxon>
        <taxon>Methanobacteriati</taxon>
        <taxon>Methanobacteriota</taxon>
        <taxon>Stenosarchaea group</taxon>
        <taxon>Methanomicrobia</taxon>
        <taxon>Methanomicrobiales</taxon>
        <taxon>Methanomicrobiaceae</taxon>
        <taxon>Methanoculleus</taxon>
    </lineage>
</organism>
<evidence type="ECO:0000259" key="7">
    <source>
        <dbReference type="PROSITE" id="PS50109"/>
    </source>
</evidence>
<dbReference type="InterPro" id="IPR000700">
    <property type="entry name" value="PAS-assoc_C"/>
</dbReference>
<keyword evidence="6" id="KW-1133">Transmembrane helix</keyword>
<keyword evidence="4" id="KW-0808">Transferase</keyword>
<dbReference type="CDD" id="cd00075">
    <property type="entry name" value="HATPase"/>
    <property type="match status" value="1"/>
</dbReference>
<evidence type="ECO:0000313" key="10">
    <source>
        <dbReference type="Proteomes" id="UP001168338"/>
    </source>
</evidence>
<evidence type="ECO:0000256" key="3">
    <source>
        <dbReference type="ARBA" id="ARBA00022553"/>
    </source>
</evidence>
<proteinExistence type="predicted"/>
<dbReference type="InterPro" id="IPR004358">
    <property type="entry name" value="Sig_transdc_His_kin-like_C"/>
</dbReference>
<dbReference type="PANTHER" id="PTHR43304:SF1">
    <property type="entry name" value="PAC DOMAIN-CONTAINING PROTEIN"/>
    <property type="match status" value="1"/>
</dbReference>
<dbReference type="Gene3D" id="3.30.565.10">
    <property type="entry name" value="Histidine kinase-like ATPase, C-terminal domain"/>
    <property type="match status" value="1"/>
</dbReference>
<keyword evidence="6" id="KW-0812">Transmembrane</keyword>
<protein>
    <recommendedName>
        <fullName evidence="2">histidine kinase</fullName>
        <ecNumber evidence="2">2.7.13.3</ecNumber>
    </recommendedName>
</protein>
<evidence type="ECO:0000256" key="4">
    <source>
        <dbReference type="ARBA" id="ARBA00022679"/>
    </source>
</evidence>
<dbReference type="EC" id="2.7.13.3" evidence="2"/>
<feature type="transmembrane region" description="Helical" evidence="6">
    <location>
        <begin position="65"/>
        <end position="84"/>
    </location>
</feature>
<keyword evidence="5" id="KW-0418">Kinase</keyword>
<comment type="caution">
    <text evidence="9">The sequence shown here is derived from an EMBL/GenBank/DDBJ whole genome shotgun (WGS) entry which is preliminary data.</text>
</comment>
<feature type="transmembrane region" description="Helical" evidence="6">
    <location>
        <begin position="188"/>
        <end position="207"/>
    </location>
</feature>
<evidence type="ECO:0000259" key="8">
    <source>
        <dbReference type="PROSITE" id="PS50113"/>
    </source>
</evidence>
<keyword evidence="6" id="KW-0472">Membrane</keyword>
<dbReference type="SUPFAM" id="SSF55874">
    <property type="entry name" value="ATPase domain of HSP90 chaperone/DNA topoisomerase II/histidine kinase"/>
    <property type="match status" value="1"/>
</dbReference>
<dbReference type="Gene3D" id="3.30.450.20">
    <property type="entry name" value="PAS domain"/>
    <property type="match status" value="1"/>
</dbReference>
<dbReference type="RefSeq" id="WP_301662674.1">
    <property type="nucleotide sequence ID" value="NZ_VCYH01000001.1"/>
</dbReference>
<dbReference type="PRINTS" id="PR00344">
    <property type="entry name" value="BCTRLSENSOR"/>
</dbReference>
<evidence type="ECO:0000313" key="9">
    <source>
        <dbReference type="EMBL" id="MDN7023629.1"/>
    </source>
</evidence>
<evidence type="ECO:0000256" key="1">
    <source>
        <dbReference type="ARBA" id="ARBA00000085"/>
    </source>
</evidence>
<feature type="transmembrane region" description="Helical" evidence="6">
    <location>
        <begin position="120"/>
        <end position="141"/>
    </location>
</feature>
<dbReference type="SUPFAM" id="SSF55785">
    <property type="entry name" value="PYP-like sensor domain (PAS domain)"/>
    <property type="match status" value="1"/>
</dbReference>
<dbReference type="InterPro" id="IPR005467">
    <property type="entry name" value="His_kinase_dom"/>
</dbReference>
<feature type="transmembrane region" description="Helical" evidence="6">
    <location>
        <begin position="38"/>
        <end position="59"/>
    </location>
</feature>
<dbReference type="PROSITE" id="PS50109">
    <property type="entry name" value="HIS_KIN"/>
    <property type="match status" value="1"/>
</dbReference>
<accession>A0ABT8M6W4</accession>
<dbReference type="InterPro" id="IPR036890">
    <property type="entry name" value="HATPase_C_sf"/>
</dbReference>
<evidence type="ECO:0000256" key="6">
    <source>
        <dbReference type="SAM" id="Phobius"/>
    </source>
</evidence>
<sequence>MIDTDTVILCTIVVEVFLAIPLVAYWKTQSTYPGFSASFLSLLTMVAGQAAALFLDGVLPERDVMIVNGFCILLAVLLLLDGLTQFFRKSRLSREIYLAGLPALAAVALLLAMTESLLPINLLFSGAFILIVSQSITVLLTAPEQRTLARLLACIYALLILLIVLRLISGIIDPVAFALINDTPLQSIGRLFVLVTTFSATFLFLLLHFQRMSTELVAAKRAAEDLADRYALAVSSGDAGIWDMDLATGVIARDASLDRLVGAGPELEDILQRLAGSGEFSRLQETAGRYQRDGGDLTTELSVRRDDGSLQHLRAHVRVIPGKERADARAIGLLYDITPLRKAEAALKTAHEKLNLLTGITRHDILNQAMVVTAYGDMLLERPHDAGEERMIRAIVESGERITHLIRFTGQYQNLGLQEPDWIDPVAVMSDPSLQSLLGKRTLRLPAPGTLIYADGMFEKVLYNLVENSCRYGGEVTAVSLSYSFDTGSLIIAYEDDGVGIPDGEKEAIFRRGVGKNSGLGLFLSREILAITGLSIRECGTPGEGARFAITVPPGLFRTPNGEIERS</sequence>
<feature type="transmembrane region" description="Helical" evidence="6">
    <location>
        <begin position="96"/>
        <end position="114"/>
    </location>
</feature>
<dbReference type="Proteomes" id="UP001168338">
    <property type="component" value="Unassembled WGS sequence"/>
</dbReference>
<reference evidence="9" key="1">
    <citation type="submission" date="2019-05" db="EMBL/GenBank/DDBJ databases">
        <title>Methanoculleus sp. FWC-SCC1, a methanogenic archaeon isolated from deep marine cold seep.</title>
        <authorList>
            <person name="Chen Y.-W."/>
            <person name="Chen S.-C."/>
            <person name="Teng N.-H."/>
            <person name="Lai M.-C."/>
        </authorList>
    </citation>
    <scope>NUCLEOTIDE SEQUENCE</scope>
    <source>
        <strain evidence="9">FWC-SCC1</strain>
    </source>
</reference>
<evidence type="ECO:0000256" key="2">
    <source>
        <dbReference type="ARBA" id="ARBA00012438"/>
    </source>
</evidence>
<evidence type="ECO:0000256" key="5">
    <source>
        <dbReference type="ARBA" id="ARBA00022777"/>
    </source>
</evidence>
<feature type="domain" description="Histidine kinase" evidence="7">
    <location>
        <begin position="458"/>
        <end position="556"/>
    </location>
</feature>
<dbReference type="PROSITE" id="PS50113">
    <property type="entry name" value="PAC"/>
    <property type="match status" value="1"/>
</dbReference>
<feature type="domain" description="PAC" evidence="8">
    <location>
        <begin position="297"/>
        <end position="349"/>
    </location>
</feature>
<gene>
    <name evidence="9" type="ORF">FGU65_01725</name>
</gene>